<feature type="region of interest" description="Disordered" evidence="1">
    <location>
        <begin position="108"/>
        <end position="145"/>
    </location>
</feature>
<evidence type="ECO:0000313" key="3">
    <source>
        <dbReference type="Proteomes" id="UP001159427"/>
    </source>
</evidence>
<dbReference type="Proteomes" id="UP001159427">
    <property type="component" value="Unassembled WGS sequence"/>
</dbReference>
<gene>
    <name evidence="2" type="ORF">PEVE_00006571</name>
</gene>
<dbReference type="PANTHER" id="PTHR46035">
    <property type="entry name" value="TETRATRICOPEPTIDE REPEAT PROTEIN 4"/>
    <property type="match status" value="1"/>
</dbReference>
<protein>
    <submittedName>
        <fullName evidence="2">Uncharacterized protein</fullName>
    </submittedName>
</protein>
<dbReference type="SMART" id="SM00028">
    <property type="entry name" value="TPR"/>
    <property type="match status" value="2"/>
</dbReference>
<comment type="caution">
    <text evidence="2">The sequence shown here is derived from an EMBL/GenBank/DDBJ whole genome shotgun (WGS) entry which is preliminary data.</text>
</comment>
<evidence type="ECO:0000256" key="1">
    <source>
        <dbReference type="SAM" id="MobiDB-lite"/>
    </source>
</evidence>
<dbReference type="SUPFAM" id="SSF48452">
    <property type="entry name" value="TPR-like"/>
    <property type="match status" value="1"/>
</dbReference>
<evidence type="ECO:0000313" key="2">
    <source>
        <dbReference type="EMBL" id="CAH3168609.1"/>
    </source>
</evidence>
<name>A0ABN8QQX7_9CNID</name>
<sequence length="145" mass="16662">MDFQQDALREKADDFNNAGNDAYRKKDFATAIFLYTEGIKVECKDKELVSKLYNNRSTIYFYRGNYHDCLSDVKAATTLQPSYLKAIIRGKNDYVNIDPDKQDLLEIKSRSYRESETLPTLEGDKAEKAQGDPRTQPKPLDCTCK</sequence>
<dbReference type="InterPro" id="IPR019734">
    <property type="entry name" value="TPR_rpt"/>
</dbReference>
<proteinExistence type="predicted"/>
<accession>A0ABN8QQX7</accession>
<dbReference type="Gene3D" id="1.25.40.10">
    <property type="entry name" value="Tetratricopeptide repeat domain"/>
    <property type="match status" value="1"/>
</dbReference>
<reference evidence="2 3" key="1">
    <citation type="submission" date="2022-05" db="EMBL/GenBank/DDBJ databases">
        <authorList>
            <consortium name="Genoscope - CEA"/>
            <person name="William W."/>
        </authorList>
    </citation>
    <scope>NUCLEOTIDE SEQUENCE [LARGE SCALE GENOMIC DNA]</scope>
</reference>
<keyword evidence="3" id="KW-1185">Reference proteome</keyword>
<dbReference type="InterPro" id="IPR011990">
    <property type="entry name" value="TPR-like_helical_dom_sf"/>
</dbReference>
<organism evidence="2 3">
    <name type="scientific">Porites evermanni</name>
    <dbReference type="NCBI Taxonomy" id="104178"/>
    <lineage>
        <taxon>Eukaryota</taxon>
        <taxon>Metazoa</taxon>
        <taxon>Cnidaria</taxon>
        <taxon>Anthozoa</taxon>
        <taxon>Hexacorallia</taxon>
        <taxon>Scleractinia</taxon>
        <taxon>Fungiina</taxon>
        <taxon>Poritidae</taxon>
        <taxon>Porites</taxon>
    </lineage>
</organism>
<dbReference type="EMBL" id="CALNXI010001425">
    <property type="protein sequence ID" value="CAH3168609.1"/>
    <property type="molecule type" value="Genomic_DNA"/>
</dbReference>
<dbReference type="PANTHER" id="PTHR46035:SF1">
    <property type="entry name" value="TETRATRICOPEPTIDE REPEAT PROTEIN 4"/>
    <property type="match status" value="1"/>
</dbReference>
<feature type="compositionally biased region" description="Basic and acidic residues" evidence="1">
    <location>
        <begin position="108"/>
        <end position="131"/>
    </location>
</feature>